<name>C3LM82_VIBCM</name>
<dbReference type="AlphaFoldDB" id="C3LM82"/>
<dbReference type="Proteomes" id="UP000001217">
    <property type="component" value="Chromosome I"/>
</dbReference>
<dbReference type="HOGENOM" id="CLU_3391952_0_0_6"/>
<reference evidence="1 2" key="1">
    <citation type="journal article" date="2008" name="PLoS ONE">
        <title>A recalibrated molecular clock and independent origins for the cholera pandemic clones.</title>
        <authorList>
            <person name="Feng L."/>
            <person name="Reeves P.R."/>
            <person name="Lan R."/>
            <person name="Ren Y."/>
            <person name="Gao C."/>
            <person name="Zhou Z."/>
            <person name="Ren Y."/>
            <person name="Cheng J."/>
            <person name="Wang W."/>
            <person name="Wang J."/>
            <person name="Qian W."/>
            <person name="Li D."/>
            <person name="Wang L."/>
        </authorList>
    </citation>
    <scope>NUCLEOTIDE SEQUENCE [LARGE SCALE GENOMIC DNA]</scope>
    <source>
        <strain evidence="1 2">M66-2</strain>
    </source>
</reference>
<organism evidence="1 2">
    <name type="scientific">Vibrio cholerae serotype O1 (strain M66-2)</name>
    <dbReference type="NCBI Taxonomy" id="579112"/>
    <lineage>
        <taxon>Bacteria</taxon>
        <taxon>Pseudomonadati</taxon>
        <taxon>Pseudomonadota</taxon>
        <taxon>Gammaproteobacteria</taxon>
        <taxon>Vibrionales</taxon>
        <taxon>Vibrionaceae</taxon>
        <taxon>Vibrio</taxon>
    </lineage>
</organism>
<protein>
    <submittedName>
        <fullName evidence="1">Uncharacterized protein</fullName>
    </submittedName>
</protein>
<sequence length="32" mass="3672">MANLLKARGLAICAELRNMAHLFYCLVRNNHD</sequence>
<gene>
    <name evidence="1" type="ordered locus">VCM66_1342</name>
</gene>
<dbReference type="KEGG" id="vcm:VCM66_1342"/>
<dbReference type="EMBL" id="CP001233">
    <property type="protein sequence ID" value="ACP05658.1"/>
    <property type="molecule type" value="Genomic_DNA"/>
</dbReference>
<evidence type="ECO:0000313" key="2">
    <source>
        <dbReference type="Proteomes" id="UP000001217"/>
    </source>
</evidence>
<evidence type="ECO:0000313" key="1">
    <source>
        <dbReference type="EMBL" id="ACP05658.1"/>
    </source>
</evidence>
<accession>C3LM82</accession>
<proteinExistence type="predicted"/>